<evidence type="ECO:0000313" key="3">
    <source>
        <dbReference type="EMBL" id="SDE58422.1"/>
    </source>
</evidence>
<dbReference type="OrthoDB" id="4981820at2"/>
<dbReference type="AlphaFoldDB" id="A0A1G7E454"/>
<accession>A0A1G7E454</accession>
<feature type="compositionally biased region" description="Pro residues" evidence="2">
    <location>
        <begin position="270"/>
        <end position="289"/>
    </location>
</feature>
<keyword evidence="4" id="KW-1185">Reference proteome</keyword>
<sequence>MSTPDFSSWSSMPSRLSAAWNSLETAKNTAHDRDRAEMEAVMAKLEEEYDDLFTTSTDEENAVWDRFDEIKGQMDDAWTALRTYWDDHFSADVPNAKLVYEAARTWKEDVFAGLGDHENVIAQSPARMKWTGPGAEAYAEKLPDQVQAMADLKGHVQTVAVGAEQGAMVLAGIYTAVLTEVEGLAETVDALPGDDSGATFANRIYNVRFFLEDYLETLQKYHSGDGVWDAPAEDAKTAMGDSVPQADVLSTPNWPVASSESMQDMEPGTPTAPPAPITPPVPEQPPVTPTGPDTTDSAPPTPVDRSNQDRTDTSDVGDEGND</sequence>
<dbReference type="EMBL" id="LT629688">
    <property type="protein sequence ID" value="SDE58422.1"/>
    <property type="molecule type" value="Genomic_DNA"/>
</dbReference>
<feature type="compositionally biased region" description="Polar residues" evidence="2">
    <location>
        <begin position="248"/>
        <end position="262"/>
    </location>
</feature>
<evidence type="ECO:0000313" key="4">
    <source>
        <dbReference type="Proteomes" id="UP000198546"/>
    </source>
</evidence>
<keyword evidence="1" id="KW-0175">Coiled coil</keyword>
<reference evidence="3 4" key="1">
    <citation type="submission" date="2016-10" db="EMBL/GenBank/DDBJ databases">
        <authorList>
            <person name="de Groot N.N."/>
        </authorList>
    </citation>
    <scope>NUCLEOTIDE SEQUENCE [LARGE SCALE GENOMIC DNA]</scope>
    <source>
        <strain evidence="3 4">MON 2.2</strain>
    </source>
</reference>
<dbReference type="Proteomes" id="UP000198546">
    <property type="component" value="Chromosome i"/>
</dbReference>
<evidence type="ECO:0008006" key="5">
    <source>
        <dbReference type="Google" id="ProtNLM"/>
    </source>
</evidence>
<protein>
    <recommendedName>
        <fullName evidence="5">Proteins of 100 residues with WXG</fullName>
    </recommendedName>
</protein>
<feature type="coiled-coil region" evidence="1">
    <location>
        <begin position="28"/>
        <end position="62"/>
    </location>
</feature>
<dbReference type="STRING" id="675864.SAMN04489747_3815"/>
<dbReference type="RefSeq" id="WP_157677221.1">
    <property type="nucleotide sequence ID" value="NZ_LT629688.1"/>
</dbReference>
<evidence type="ECO:0000256" key="2">
    <source>
        <dbReference type="SAM" id="MobiDB-lite"/>
    </source>
</evidence>
<feature type="region of interest" description="Disordered" evidence="2">
    <location>
        <begin position="235"/>
        <end position="322"/>
    </location>
</feature>
<organism evidence="3 4">
    <name type="scientific">Auraticoccus monumenti</name>
    <dbReference type="NCBI Taxonomy" id="675864"/>
    <lineage>
        <taxon>Bacteria</taxon>
        <taxon>Bacillati</taxon>
        <taxon>Actinomycetota</taxon>
        <taxon>Actinomycetes</taxon>
        <taxon>Propionibacteriales</taxon>
        <taxon>Propionibacteriaceae</taxon>
        <taxon>Auraticoccus</taxon>
    </lineage>
</organism>
<proteinExistence type="predicted"/>
<gene>
    <name evidence="3" type="ORF">SAMN04489747_3815</name>
</gene>
<name>A0A1G7E454_9ACTN</name>
<evidence type="ECO:0000256" key="1">
    <source>
        <dbReference type="SAM" id="Coils"/>
    </source>
</evidence>